<evidence type="ECO:0000256" key="2">
    <source>
        <dbReference type="ARBA" id="ARBA00005254"/>
    </source>
</evidence>
<keyword evidence="4" id="KW-0456">Lyase</keyword>
<evidence type="ECO:0000313" key="8">
    <source>
        <dbReference type="EMBL" id="OUP53612.1"/>
    </source>
</evidence>
<comment type="catalytic activity">
    <reaction evidence="5">
        <text>a short-chain (3S)-3-hydroxyacyl-CoA = a short-chain (2E)-enoyl-CoA + H2O</text>
        <dbReference type="Rhea" id="RHEA:52664"/>
        <dbReference type="ChEBI" id="CHEBI:15377"/>
        <dbReference type="ChEBI" id="CHEBI:87488"/>
        <dbReference type="ChEBI" id="CHEBI:136760"/>
        <dbReference type="EC" id="4.2.1.150"/>
    </reaction>
</comment>
<accession>A0A1Y4LHL3</accession>
<dbReference type="PANTHER" id="PTHR11941:SF54">
    <property type="entry name" value="ENOYL-COA HYDRATASE, MITOCHONDRIAL"/>
    <property type="match status" value="1"/>
</dbReference>
<organism evidence="8 9">
    <name type="scientific">Butyricicoccus pullicaecorum</name>
    <dbReference type="NCBI Taxonomy" id="501571"/>
    <lineage>
        <taxon>Bacteria</taxon>
        <taxon>Bacillati</taxon>
        <taxon>Bacillota</taxon>
        <taxon>Clostridia</taxon>
        <taxon>Eubacteriales</taxon>
        <taxon>Butyricicoccaceae</taxon>
        <taxon>Butyricicoccus</taxon>
    </lineage>
</organism>
<dbReference type="InterPro" id="IPR018376">
    <property type="entry name" value="Enoyl-CoA_hyd/isom_CS"/>
</dbReference>
<comment type="caution">
    <text evidence="8">The sequence shown here is derived from an EMBL/GenBank/DDBJ whole genome shotgun (WGS) entry which is preliminary data.</text>
</comment>
<dbReference type="FunFam" id="3.90.226.10:FF:000009">
    <property type="entry name" value="Carnitinyl-CoA dehydratase"/>
    <property type="match status" value="1"/>
</dbReference>
<evidence type="ECO:0000256" key="3">
    <source>
        <dbReference type="ARBA" id="ARBA00011881"/>
    </source>
</evidence>
<dbReference type="Proteomes" id="UP000195897">
    <property type="component" value="Unassembled WGS sequence"/>
</dbReference>
<dbReference type="FunFam" id="1.10.12.10:FF:000001">
    <property type="entry name" value="Probable enoyl-CoA hydratase, mitochondrial"/>
    <property type="match status" value="1"/>
</dbReference>
<evidence type="ECO:0000313" key="9">
    <source>
        <dbReference type="Proteomes" id="UP000195897"/>
    </source>
</evidence>
<name>A0A1Y4LHL3_9FIRM</name>
<comment type="subunit">
    <text evidence="3">Homotetramer.</text>
</comment>
<evidence type="ECO:0000256" key="7">
    <source>
        <dbReference type="RuleBase" id="RU003707"/>
    </source>
</evidence>
<dbReference type="EMBL" id="NFKK01000003">
    <property type="protein sequence ID" value="OUP53612.1"/>
    <property type="molecule type" value="Genomic_DNA"/>
</dbReference>
<dbReference type="InterPro" id="IPR014748">
    <property type="entry name" value="Enoyl-CoA_hydra_C"/>
</dbReference>
<evidence type="ECO:0000256" key="5">
    <source>
        <dbReference type="ARBA" id="ARBA00050624"/>
    </source>
</evidence>
<reference evidence="9" key="1">
    <citation type="submission" date="2017-04" db="EMBL/GenBank/DDBJ databases">
        <title>Function of individual gut microbiota members based on whole genome sequencing of pure cultures obtained from chicken caecum.</title>
        <authorList>
            <person name="Medvecky M."/>
            <person name="Cejkova D."/>
            <person name="Polansky O."/>
            <person name="Karasova D."/>
            <person name="Kubasova T."/>
            <person name="Cizek A."/>
            <person name="Rychlik I."/>
        </authorList>
    </citation>
    <scope>NUCLEOTIDE SEQUENCE [LARGE SCALE GENOMIC DNA]</scope>
    <source>
        <strain evidence="9">An180</strain>
    </source>
</reference>
<dbReference type="Pfam" id="PF00378">
    <property type="entry name" value="ECH_1"/>
    <property type="match status" value="1"/>
</dbReference>
<evidence type="ECO:0000256" key="1">
    <source>
        <dbReference type="ARBA" id="ARBA00005086"/>
    </source>
</evidence>
<dbReference type="GO" id="GO:0006635">
    <property type="term" value="P:fatty acid beta-oxidation"/>
    <property type="evidence" value="ECO:0007669"/>
    <property type="project" value="TreeGrafter"/>
</dbReference>
<dbReference type="SUPFAM" id="SSF52096">
    <property type="entry name" value="ClpP/crotonase"/>
    <property type="match status" value="1"/>
</dbReference>
<dbReference type="Gene3D" id="3.90.226.10">
    <property type="entry name" value="2-enoyl-CoA Hydratase, Chain A, domain 1"/>
    <property type="match status" value="1"/>
</dbReference>
<comment type="similarity">
    <text evidence="2 7">Belongs to the enoyl-CoA hydratase/isomerase family.</text>
</comment>
<dbReference type="Gene3D" id="1.10.12.10">
    <property type="entry name" value="Lyase 2-enoyl-coa Hydratase, Chain A, domain 2"/>
    <property type="match status" value="1"/>
</dbReference>
<dbReference type="RefSeq" id="WP_016146854.1">
    <property type="nucleotide sequence ID" value="NZ_CABKSA010000001.1"/>
</dbReference>
<proteinExistence type="inferred from homology"/>
<gene>
    <name evidence="8" type="ORF">B5F17_03230</name>
</gene>
<dbReference type="PROSITE" id="PS00166">
    <property type="entry name" value="ENOYL_COA_HYDRATASE"/>
    <property type="match status" value="1"/>
</dbReference>
<comment type="pathway">
    <text evidence="1">Lipid metabolism; butanoate metabolism.</text>
</comment>
<protein>
    <recommendedName>
        <fullName evidence="6">short-chain-enoyl-CoA hydratase</fullName>
        <ecNumber evidence="6">4.2.1.150</ecNumber>
    </recommendedName>
</protein>
<sequence length="271" mass="29282">MTDVVVEKKGHVAIVKIEHMKAMNALSTDMYAQLEEAFDEVGKMDDVYCVILTGSSTVNKKGKTVNSFVAGADIAQMSTMTVAEGKAFGNDSNRVCWKIENFKRPVIAAINGFCLGGGCELAMSCDIRLASDNALFGQPEVGLGITPGCGGTQRLARLIGMGKAKELLYTARGNYTAQDALAMGLVNYVYPLDQLMDEAMKLAEEIAAQAPIAVSLVKEAVNVGMQTDLNSALKLEGNCFGECFATEDQKYGMAWFLDKNRDKPAKEFKNK</sequence>
<evidence type="ECO:0000256" key="6">
    <source>
        <dbReference type="ARBA" id="ARBA00067035"/>
    </source>
</evidence>
<dbReference type="EC" id="4.2.1.150" evidence="6"/>
<dbReference type="CDD" id="cd06558">
    <property type="entry name" value="crotonase-like"/>
    <property type="match status" value="1"/>
</dbReference>
<dbReference type="AlphaFoldDB" id="A0A1Y4LHL3"/>
<dbReference type="InterPro" id="IPR029045">
    <property type="entry name" value="ClpP/crotonase-like_dom_sf"/>
</dbReference>
<dbReference type="InterPro" id="IPR001753">
    <property type="entry name" value="Enoyl-CoA_hydra/iso"/>
</dbReference>
<evidence type="ECO:0000256" key="4">
    <source>
        <dbReference type="ARBA" id="ARBA00023239"/>
    </source>
</evidence>
<dbReference type="GO" id="GO:0018812">
    <property type="term" value="F:3-hydroxyacyl-CoA dehydratase activity"/>
    <property type="evidence" value="ECO:0007669"/>
    <property type="project" value="UniProtKB-EC"/>
</dbReference>
<dbReference type="PANTHER" id="PTHR11941">
    <property type="entry name" value="ENOYL-COA HYDRATASE-RELATED"/>
    <property type="match status" value="1"/>
</dbReference>